<feature type="domain" description="Saccharopine dehydrogenase NADP binding" evidence="1">
    <location>
        <begin position="6"/>
        <end position="124"/>
    </location>
</feature>
<dbReference type="PANTHER" id="PTHR43781">
    <property type="entry name" value="SACCHAROPINE DEHYDROGENASE"/>
    <property type="match status" value="1"/>
</dbReference>
<organism evidence="2 3">
    <name type="scientific">Rhodopila globiformis</name>
    <name type="common">Rhodopseudomonas globiformis</name>
    <dbReference type="NCBI Taxonomy" id="1071"/>
    <lineage>
        <taxon>Bacteria</taxon>
        <taxon>Pseudomonadati</taxon>
        <taxon>Pseudomonadota</taxon>
        <taxon>Alphaproteobacteria</taxon>
        <taxon>Acetobacterales</taxon>
        <taxon>Acetobacteraceae</taxon>
        <taxon>Rhodopila</taxon>
    </lineage>
</organism>
<protein>
    <recommendedName>
        <fullName evidence="1">Saccharopine dehydrogenase NADP binding domain-containing protein</fullName>
    </recommendedName>
</protein>
<dbReference type="RefSeq" id="WP_104522674.1">
    <property type="nucleotide sequence ID" value="NZ_NHRY01000269.1"/>
</dbReference>
<dbReference type="Pfam" id="PF03435">
    <property type="entry name" value="Sacchrp_dh_NADP"/>
    <property type="match status" value="1"/>
</dbReference>
<dbReference type="OrthoDB" id="4420885at2"/>
<dbReference type="EMBL" id="NHRY01000269">
    <property type="protein sequence ID" value="PPQ26600.1"/>
    <property type="molecule type" value="Genomic_DNA"/>
</dbReference>
<evidence type="ECO:0000313" key="3">
    <source>
        <dbReference type="Proteomes" id="UP000239724"/>
    </source>
</evidence>
<dbReference type="AlphaFoldDB" id="A0A2S6MW57"/>
<evidence type="ECO:0000259" key="1">
    <source>
        <dbReference type="Pfam" id="PF03435"/>
    </source>
</evidence>
<dbReference type="Gene3D" id="3.40.50.720">
    <property type="entry name" value="NAD(P)-binding Rossmann-like Domain"/>
    <property type="match status" value="1"/>
</dbReference>
<dbReference type="SUPFAM" id="SSF51735">
    <property type="entry name" value="NAD(P)-binding Rossmann-fold domains"/>
    <property type="match status" value="1"/>
</dbReference>
<reference evidence="2 3" key="1">
    <citation type="journal article" date="2018" name="Arch. Microbiol.">
        <title>New insights into the metabolic potential of the phototrophic purple bacterium Rhodopila globiformis DSM 161(T) from its draft genome sequence and evidence for a vanadium-dependent nitrogenase.</title>
        <authorList>
            <person name="Imhoff J.F."/>
            <person name="Rahn T."/>
            <person name="Kunzel S."/>
            <person name="Neulinger S.C."/>
        </authorList>
    </citation>
    <scope>NUCLEOTIDE SEQUENCE [LARGE SCALE GENOMIC DNA]</scope>
    <source>
        <strain evidence="2 3">DSM 161</strain>
    </source>
</reference>
<keyword evidence="3" id="KW-1185">Reference proteome</keyword>
<evidence type="ECO:0000313" key="2">
    <source>
        <dbReference type="EMBL" id="PPQ26600.1"/>
    </source>
</evidence>
<comment type="caution">
    <text evidence="2">The sequence shown here is derived from an EMBL/GenBank/DDBJ whole genome shotgun (WGS) entry which is preliminary data.</text>
</comment>
<dbReference type="InterPro" id="IPR005097">
    <property type="entry name" value="Sacchrp_dh_NADP-bd"/>
</dbReference>
<gene>
    <name evidence="2" type="ORF">CCS01_30055</name>
</gene>
<dbReference type="PANTHER" id="PTHR43781:SF1">
    <property type="entry name" value="SACCHAROPINE DEHYDROGENASE"/>
    <property type="match status" value="1"/>
</dbReference>
<accession>A0A2S6MW57</accession>
<name>A0A2S6MW57_RHOGL</name>
<dbReference type="Proteomes" id="UP000239724">
    <property type="component" value="Unassembled WGS sequence"/>
</dbReference>
<proteinExistence type="predicted"/>
<sequence length="354" mass="37452">MADRLLIYGAGGYTGRLLSARARMRGLDPIVAGRNRTRIEPLAQSLGLASRVVALDDPRAVDAALADAAVVVNAAGPFEATARPLAEACLRTGTHYLDVAGELPVLRYLGSLDAHAEQAGIMIMPGAGFVVAAADCLAAHVAARLPGALYLRLGFSRGDVISRGSFTSMLGMVSGFVPVRRNGVLRSVPAGSLERAFDFGSGASICTAMPWPDVFTAWFTTGIPNIEAYLEAGILGRTAYQLVSLAAEPLRLPPVQSLLALAARAWPAGPSETMRAATPKVIVAEAEDAYRRVVRARLHTPNVYTFTYYSVVAIAERVLAGQARPGFRTPAGAYGADFIQGFDGVRREDLMSHA</sequence>
<dbReference type="InterPro" id="IPR036291">
    <property type="entry name" value="NAD(P)-bd_dom_sf"/>
</dbReference>